<dbReference type="RefSeq" id="WP_245727524.1">
    <property type="nucleotide sequence ID" value="NZ_FOBH01000001.1"/>
</dbReference>
<gene>
    <name evidence="3" type="ORF">SAMN05216387_101354</name>
</gene>
<dbReference type="AlphaFoldDB" id="A0A1H7GTM7"/>
<name>A0A1H7GTM7_9PROT</name>
<organism evidence="3 4">
    <name type="scientific">Nitrosovibrio tenuis</name>
    <dbReference type="NCBI Taxonomy" id="1233"/>
    <lineage>
        <taxon>Bacteria</taxon>
        <taxon>Pseudomonadati</taxon>
        <taxon>Pseudomonadota</taxon>
        <taxon>Betaproteobacteria</taxon>
        <taxon>Nitrosomonadales</taxon>
        <taxon>Nitrosomonadaceae</taxon>
        <taxon>Nitrosovibrio</taxon>
    </lineage>
</organism>
<dbReference type="InterPro" id="IPR003646">
    <property type="entry name" value="SH3-like_bac-type"/>
</dbReference>
<evidence type="ECO:0000259" key="2">
    <source>
        <dbReference type="Pfam" id="PF08239"/>
    </source>
</evidence>
<dbReference type="Pfam" id="PF08239">
    <property type="entry name" value="SH3_3"/>
    <property type="match status" value="1"/>
</dbReference>
<feature type="domain" description="SH3b" evidence="2">
    <location>
        <begin position="226"/>
        <end position="274"/>
    </location>
</feature>
<evidence type="ECO:0000256" key="1">
    <source>
        <dbReference type="SAM" id="Coils"/>
    </source>
</evidence>
<dbReference type="EMBL" id="FOBH01000001">
    <property type="protein sequence ID" value="SEK40392.1"/>
    <property type="molecule type" value="Genomic_DNA"/>
</dbReference>
<evidence type="ECO:0000313" key="3">
    <source>
        <dbReference type="EMBL" id="SEK40392.1"/>
    </source>
</evidence>
<proteinExistence type="predicted"/>
<feature type="coiled-coil region" evidence="1">
    <location>
        <begin position="62"/>
        <end position="96"/>
    </location>
</feature>
<reference evidence="3 4" key="1">
    <citation type="submission" date="2016-10" db="EMBL/GenBank/DDBJ databases">
        <authorList>
            <person name="de Groot N.N."/>
        </authorList>
    </citation>
    <scope>NUCLEOTIDE SEQUENCE [LARGE SCALE GENOMIC DNA]</scope>
    <source>
        <strain evidence="3 4">Nv1</strain>
    </source>
</reference>
<keyword evidence="4" id="KW-1185">Reference proteome</keyword>
<accession>A0A1H7GTM7</accession>
<evidence type="ECO:0000313" key="4">
    <source>
        <dbReference type="Proteomes" id="UP000198620"/>
    </source>
</evidence>
<keyword evidence="1" id="KW-0175">Coiled coil</keyword>
<dbReference type="Proteomes" id="UP000198620">
    <property type="component" value="Unassembled WGS sequence"/>
</dbReference>
<protein>
    <submittedName>
        <fullName evidence="3">SH3 domain-containing protein</fullName>
    </submittedName>
</protein>
<sequence length="281" mass="31135">MGSFKKLRASYKSLTTPREHMPGRVIVALLGLSMAGCNILPKEQSPAPEPEISVAILESRVKEQYEIERGKLLAEKEAQQQEIERLQKLLAEKDTYIRSQQARQQDQAKTLQQTSSQAAHAQVKLRRLATRPAAASTIAEAEIFIESLQSSPMISAEQLLQNQARRLLEAATALYAVDNYAAAMDYAAQAREFIDMLKNNRTRKAADQISVSLQTPIPLRAAVKSNLRQKPGLQYAVLGILAKDTTMIAEAYHGDWLQVQTADGRSGWVLNTLVEAQIAKP</sequence>
<dbReference type="Gene3D" id="2.30.30.40">
    <property type="entry name" value="SH3 Domains"/>
    <property type="match status" value="1"/>
</dbReference>